<comment type="caution">
    <text evidence="7">The sequence shown here is derived from an EMBL/GenBank/DDBJ whole genome shotgun (WGS) entry which is preliminary data.</text>
</comment>
<dbReference type="AlphaFoldDB" id="A0A1C3E406"/>
<reference evidence="7 8" key="1">
    <citation type="submission" date="2016-05" db="EMBL/GenBank/DDBJ databases">
        <title>Genomic and physiological characterization of Planctopirus sp. isolated from fresh water lake.</title>
        <authorList>
            <person name="Subhash Y."/>
            <person name="Ramana C."/>
        </authorList>
    </citation>
    <scope>NUCLEOTIDE SEQUENCE [LARGE SCALE GENOMIC DNA]</scope>
    <source>
        <strain evidence="7 8">JC280</strain>
    </source>
</reference>
<dbReference type="RefSeq" id="WP_068852936.1">
    <property type="nucleotide sequence ID" value="NZ_LYDR01000158.1"/>
</dbReference>
<evidence type="ECO:0000256" key="4">
    <source>
        <dbReference type="ARBA" id="ARBA00023163"/>
    </source>
</evidence>
<organism evidence="7 8">
    <name type="scientific">Planctopirus hydrillae</name>
    <dbReference type="NCBI Taxonomy" id="1841610"/>
    <lineage>
        <taxon>Bacteria</taxon>
        <taxon>Pseudomonadati</taxon>
        <taxon>Planctomycetota</taxon>
        <taxon>Planctomycetia</taxon>
        <taxon>Planctomycetales</taxon>
        <taxon>Planctomycetaceae</taxon>
        <taxon>Planctopirus</taxon>
    </lineage>
</organism>
<dbReference type="InterPro" id="IPR039425">
    <property type="entry name" value="RNA_pol_sigma-70-like"/>
</dbReference>
<comment type="similarity">
    <text evidence="1">Belongs to the sigma-70 factor family. ECF subfamily.</text>
</comment>
<dbReference type="InterPro" id="IPR007627">
    <property type="entry name" value="RNA_pol_sigma70_r2"/>
</dbReference>
<dbReference type="STRING" id="1841610.A6X21_13830"/>
<sequence>MQTLTDEELIQAAQTGHTEGFTLLVRRYEQRLFRSMTRISGSPEDAEDICQEAFTRAWRAISKFRGESQFYSWVFRIALNLLRSSKRQLKASVSLDAVRDAIGDDLEDQRADVDPSHSLQVRDQQRVVQAAMDAMEESFRTVLVLTDLEEMSYEEIARVVDCPVGTVRSRIHRARQEFRGRMERLLRQEQRAC</sequence>
<dbReference type="InterPro" id="IPR014284">
    <property type="entry name" value="RNA_pol_sigma-70_dom"/>
</dbReference>
<proteinExistence type="inferred from homology"/>
<dbReference type="GO" id="GO:0016987">
    <property type="term" value="F:sigma factor activity"/>
    <property type="evidence" value="ECO:0007669"/>
    <property type="project" value="UniProtKB-KW"/>
</dbReference>
<dbReference type="GO" id="GO:0006352">
    <property type="term" value="P:DNA-templated transcription initiation"/>
    <property type="evidence" value="ECO:0007669"/>
    <property type="project" value="InterPro"/>
</dbReference>
<evidence type="ECO:0000313" key="7">
    <source>
        <dbReference type="EMBL" id="ODA27953.1"/>
    </source>
</evidence>
<name>A0A1C3E406_9PLAN</name>
<dbReference type="OrthoDB" id="9785675at2"/>
<accession>A0A1C3E406</accession>
<evidence type="ECO:0000259" key="5">
    <source>
        <dbReference type="Pfam" id="PF04542"/>
    </source>
</evidence>
<dbReference type="InterPro" id="IPR013325">
    <property type="entry name" value="RNA_pol_sigma_r2"/>
</dbReference>
<evidence type="ECO:0000313" key="8">
    <source>
        <dbReference type="Proteomes" id="UP000094828"/>
    </source>
</evidence>
<keyword evidence="2" id="KW-0805">Transcription regulation</keyword>
<evidence type="ECO:0008006" key="9">
    <source>
        <dbReference type="Google" id="ProtNLM"/>
    </source>
</evidence>
<gene>
    <name evidence="7" type="ORF">A6X21_13830</name>
</gene>
<dbReference type="GO" id="GO:0003677">
    <property type="term" value="F:DNA binding"/>
    <property type="evidence" value="ECO:0007669"/>
    <property type="project" value="InterPro"/>
</dbReference>
<keyword evidence="3" id="KW-0731">Sigma factor</keyword>
<dbReference type="PANTHER" id="PTHR43133">
    <property type="entry name" value="RNA POLYMERASE ECF-TYPE SIGMA FACTO"/>
    <property type="match status" value="1"/>
</dbReference>
<feature type="domain" description="RNA polymerase sigma factor 70 region 4 type 2" evidence="6">
    <location>
        <begin position="127"/>
        <end position="176"/>
    </location>
</feature>
<dbReference type="NCBIfam" id="TIGR02937">
    <property type="entry name" value="sigma70-ECF"/>
    <property type="match status" value="1"/>
</dbReference>
<dbReference type="SUPFAM" id="SSF88659">
    <property type="entry name" value="Sigma3 and sigma4 domains of RNA polymerase sigma factors"/>
    <property type="match status" value="1"/>
</dbReference>
<keyword evidence="4" id="KW-0804">Transcription</keyword>
<protein>
    <recommendedName>
        <fullName evidence="9">RNA polymerase subunit sigma</fullName>
    </recommendedName>
</protein>
<dbReference type="Gene3D" id="1.10.10.10">
    <property type="entry name" value="Winged helix-like DNA-binding domain superfamily/Winged helix DNA-binding domain"/>
    <property type="match status" value="1"/>
</dbReference>
<dbReference type="CDD" id="cd06171">
    <property type="entry name" value="Sigma70_r4"/>
    <property type="match status" value="1"/>
</dbReference>
<evidence type="ECO:0000256" key="1">
    <source>
        <dbReference type="ARBA" id="ARBA00010641"/>
    </source>
</evidence>
<dbReference type="Pfam" id="PF08281">
    <property type="entry name" value="Sigma70_r4_2"/>
    <property type="match status" value="1"/>
</dbReference>
<feature type="domain" description="RNA polymerase sigma-70 region 2" evidence="5">
    <location>
        <begin position="24"/>
        <end position="89"/>
    </location>
</feature>
<dbReference type="PANTHER" id="PTHR43133:SF51">
    <property type="entry name" value="RNA POLYMERASE SIGMA FACTOR"/>
    <property type="match status" value="1"/>
</dbReference>
<dbReference type="InterPro" id="IPR013324">
    <property type="entry name" value="RNA_pol_sigma_r3/r4-like"/>
</dbReference>
<evidence type="ECO:0000259" key="6">
    <source>
        <dbReference type="Pfam" id="PF08281"/>
    </source>
</evidence>
<dbReference type="Gene3D" id="1.10.1740.10">
    <property type="match status" value="1"/>
</dbReference>
<dbReference type="EMBL" id="LYDR01000158">
    <property type="protein sequence ID" value="ODA27953.1"/>
    <property type="molecule type" value="Genomic_DNA"/>
</dbReference>
<evidence type="ECO:0000256" key="2">
    <source>
        <dbReference type="ARBA" id="ARBA00023015"/>
    </source>
</evidence>
<dbReference type="Pfam" id="PF04542">
    <property type="entry name" value="Sigma70_r2"/>
    <property type="match status" value="1"/>
</dbReference>
<keyword evidence="8" id="KW-1185">Reference proteome</keyword>
<dbReference type="InterPro" id="IPR013249">
    <property type="entry name" value="RNA_pol_sigma70_r4_t2"/>
</dbReference>
<dbReference type="SUPFAM" id="SSF88946">
    <property type="entry name" value="Sigma2 domain of RNA polymerase sigma factors"/>
    <property type="match status" value="1"/>
</dbReference>
<dbReference type="Proteomes" id="UP000094828">
    <property type="component" value="Unassembled WGS sequence"/>
</dbReference>
<evidence type="ECO:0000256" key="3">
    <source>
        <dbReference type="ARBA" id="ARBA00023082"/>
    </source>
</evidence>
<dbReference type="InterPro" id="IPR036388">
    <property type="entry name" value="WH-like_DNA-bd_sf"/>
</dbReference>